<gene>
    <name evidence="1" type="ORF">WR164_09770</name>
</gene>
<dbReference type="InterPro" id="IPR007920">
    <property type="entry name" value="UPF0223"/>
</dbReference>
<reference evidence="1" key="2">
    <citation type="journal article" date="2023" name="PLoS ONE">
        <title>Philodulcilactobacillus myokoensis gen. nov., sp. nov., a fructophilic, acidophilic, and agar-phobic lactic acid bacterium isolated from fermented vegetable extracts.</title>
        <authorList>
            <person name="Kouya T."/>
            <person name="Ishiyama Y."/>
            <person name="Ohashi S."/>
            <person name="Kumakubo R."/>
            <person name="Yamazaki T."/>
            <person name="Otaki T."/>
        </authorList>
    </citation>
    <scope>NUCLEOTIDE SEQUENCE</scope>
    <source>
        <strain evidence="1">WR16-4</strain>
    </source>
</reference>
<protein>
    <submittedName>
        <fullName evidence="1">Uncharacterized protein</fullName>
    </submittedName>
</protein>
<organism evidence="1 2">
    <name type="scientific">Philodulcilactobacillus myokoensis</name>
    <dbReference type="NCBI Taxonomy" id="2929573"/>
    <lineage>
        <taxon>Bacteria</taxon>
        <taxon>Bacillati</taxon>
        <taxon>Bacillota</taxon>
        <taxon>Bacilli</taxon>
        <taxon>Lactobacillales</taxon>
        <taxon>Lactobacillaceae</taxon>
        <taxon>Philodulcilactobacillus</taxon>
    </lineage>
</organism>
<dbReference type="Pfam" id="PF05256">
    <property type="entry name" value="UPF0223"/>
    <property type="match status" value="1"/>
</dbReference>
<evidence type="ECO:0000313" key="1">
    <source>
        <dbReference type="EMBL" id="GLB46998.1"/>
    </source>
</evidence>
<sequence>MIRNNYSYPIFSDWSKDELIKVVKLYRSVEDAYEINQGSRRDLILKNYQIFTKINPSKMEQKQLEHKFYLASGYNIFKTWQKARKSNQEMIKM</sequence>
<dbReference type="SUPFAM" id="SSF158504">
    <property type="entry name" value="BH2638-like"/>
    <property type="match status" value="1"/>
</dbReference>
<reference evidence="1" key="1">
    <citation type="submission" date="2022-07" db="EMBL/GenBank/DDBJ databases">
        <authorList>
            <person name="Kouya T."/>
            <person name="Ishiyama Y."/>
        </authorList>
    </citation>
    <scope>NUCLEOTIDE SEQUENCE</scope>
    <source>
        <strain evidence="1">WR16-4</strain>
    </source>
</reference>
<comment type="caution">
    <text evidence="1">The sequence shown here is derived from an EMBL/GenBank/DDBJ whole genome shotgun (WGS) entry which is preliminary data.</text>
</comment>
<evidence type="ECO:0000313" key="2">
    <source>
        <dbReference type="Proteomes" id="UP001144204"/>
    </source>
</evidence>
<dbReference type="RefSeq" id="WP_286136459.1">
    <property type="nucleotide sequence ID" value="NZ_BRPL01000002.1"/>
</dbReference>
<name>A0A9W6B1N4_9LACO</name>
<dbReference type="InterPro" id="IPR023324">
    <property type="entry name" value="BH2638-like_sf"/>
</dbReference>
<keyword evidence="2" id="KW-1185">Reference proteome</keyword>
<dbReference type="EMBL" id="BRPL01000002">
    <property type="protein sequence ID" value="GLB46998.1"/>
    <property type="molecule type" value="Genomic_DNA"/>
</dbReference>
<dbReference type="AlphaFoldDB" id="A0A9W6B1N4"/>
<dbReference type="Gene3D" id="1.10.220.80">
    <property type="entry name" value="BH2638-like"/>
    <property type="match status" value="1"/>
</dbReference>
<accession>A0A9W6B1N4</accession>
<dbReference type="Proteomes" id="UP001144204">
    <property type="component" value="Unassembled WGS sequence"/>
</dbReference>
<proteinExistence type="predicted"/>